<keyword evidence="2" id="KW-1185">Reference proteome</keyword>
<reference evidence="3" key="1">
    <citation type="submission" date="2016-06" db="UniProtKB">
        <authorList>
            <consortium name="WormBaseParasite"/>
        </authorList>
    </citation>
    <scope>IDENTIFICATION</scope>
</reference>
<dbReference type="EMBL" id="UYRW01013251">
    <property type="protein sequence ID" value="VDN00489.1"/>
    <property type="molecule type" value="Genomic_DNA"/>
</dbReference>
<accession>A0A182EY01</accession>
<name>A0A182EY01_ONCOC</name>
<reference evidence="1 2" key="2">
    <citation type="submission" date="2018-08" db="EMBL/GenBank/DDBJ databases">
        <authorList>
            <person name="Laetsch R D."/>
            <person name="Stevens L."/>
            <person name="Kumar S."/>
            <person name="Blaxter L. M."/>
        </authorList>
    </citation>
    <scope>NUCLEOTIDE SEQUENCE [LARGE SCALE GENOMIC DNA]</scope>
</reference>
<proteinExistence type="predicted"/>
<dbReference type="Proteomes" id="UP000271087">
    <property type="component" value="Unassembled WGS sequence"/>
</dbReference>
<gene>
    <name evidence="1" type="ORF">NOO_LOCUS13056</name>
</gene>
<sequence>MADVKKAFLQADLQRQGCYQILVVGRIRKEMIPDVAIFLSDSDQIV</sequence>
<evidence type="ECO:0000313" key="2">
    <source>
        <dbReference type="Proteomes" id="UP000271087"/>
    </source>
</evidence>
<organism evidence="3">
    <name type="scientific">Onchocerca ochengi</name>
    <name type="common">Filarial nematode worm</name>
    <dbReference type="NCBI Taxonomy" id="42157"/>
    <lineage>
        <taxon>Eukaryota</taxon>
        <taxon>Metazoa</taxon>
        <taxon>Ecdysozoa</taxon>
        <taxon>Nematoda</taxon>
        <taxon>Chromadorea</taxon>
        <taxon>Rhabditida</taxon>
        <taxon>Spirurina</taxon>
        <taxon>Spiruromorpha</taxon>
        <taxon>Filarioidea</taxon>
        <taxon>Onchocercidae</taxon>
        <taxon>Onchocerca</taxon>
    </lineage>
</organism>
<protein>
    <submittedName>
        <fullName evidence="3">CobW C-terminal domain-containing protein</fullName>
    </submittedName>
</protein>
<evidence type="ECO:0000313" key="3">
    <source>
        <dbReference type="WBParaSite" id="nOo.2.0.1.t13056-RA"/>
    </source>
</evidence>
<evidence type="ECO:0000313" key="1">
    <source>
        <dbReference type="EMBL" id="VDN00489.1"/>
    </source>
</evidence>
<dbReference type="WBParaSite" id="nOo.2.0.1.t13056-RA">
    <property type="protein sequence ID" value="nOo.2.0.1.t13056-RA"/>
    <property type="gene ID" value="nOo.2.0.1.g13056"/>
</dbReference>
<dbReference type="AlphaFoldDB" id="A0A182EY01"/>